<evidence type="ECO:0000313" key="2">
    <source>
        <dbReference type="Proteomes" id="UP000242447"/>
    </source>
</evidence>
<name>A0A1W6P3E7_9RHOB</name>
<accession>A0A1W6P3E7</accession>
<gene>
    <name evidence="1" type="ORF">BVG79_p2000006</name>
</gene>
<dbReference type="AlphaFoldDB" id="A0A1W6P3E7"/>
<proteinExistence type="predicted"/>
<organism evidence="1 2">
    <name type="scientific">Ketogulonicigenium robustum</name>
    <dbReference type="NCBI Taxonomy" id="92947"/>
    <lineage>
        <taxon>Bacteria</taxon>
        <taxon>Pseudomonadati</taxon>
        <taxon>Pseudomonadota</taxon>
        <taxon>Alphaproteobacteria</taxon>
        <taxon>Rhodobacterales</taxon>
        <taxon>Roseobacteraceae</taxon>
        <taxon>Ketogulonicigenium</taxon>
    </lineage>
</organism>
<reference evidence="1 2" key="1">
    <citation type="submission" date="2017-02" db="EMBL/GenBank/DDBJ databases">
        <title>Ketogulonicigenium robustum SPU B003 Genome sequencing and assembly.</title>
        <authorList>
            <person name="Li Y."/>
            <person name="Liu L."/>
            <person name="Wang C."/>
            <person name="Zhang M."/>
            <person name="Zhang T."/>
            <person name="Zhang Y."/>
        </authorList>
    </citation>
    <scope>NUCLEOTIDE SEQUENCE [LARGE SCALE GENOMIC DNA]</scope>
    <source>
        <strain evidence="1 2">SPU_B003</strain>
        <plasmid evidence="1 2">unnamed2</plasmid>
    </source>
</reference>
<sequence>MYGPPCQKTLSKSSRMFKIIKAYILTTSSHYAQKRPF</sequence>
<geneLocation type="plasmid" evidence="1">
    <name>unnamed2</name>
</geneLocation>
<protein>
    <submittedName>
        <fullName evidence="1">Uncharacterized protein</fullName>
    </submittedName>
</protein>
<dbReference type="KEGG" id="kro:BVG79_p2000006"/>
<dbReference type="Proteomes" id="UP000242447">
    <property type="component" value="Plasmid unnamed2"/>
</dbReference>
<dbReference type="EMBL" id="CP019939">
    <property type="protein sequence ID" value="ARO16025.1"/>
    <property type="molecule type" value="Genomic_DNA"/>
</dbReference>
<keyword evidence="2" id="KW-1185">Reference proteome</keyword>
<evidence type="ECO:0000313" key="1">
    <source>
        <dbReference type="EMBL" id="ARO16025.1"/>
    </source>
</evidence>
<keyword evidence="1" id="KW-0614">Plasmid</keyword>